<organism evidence="1 2">
    <name type="scientific">Boletus edulis BED1</name>
    <dbReference type="NCBI Taxonomy" id="1328754"/>
    <lineage>
        <taxon>Eukaryota</taxon>
        <taxon>Fungi</taxon>
        <taxon>Dikarya</taxon>
        <taxon>Basidiomycota</taxon>
        <taxon>Agaricomycotina</taxon>
        <taxon>Agaricomycetes</taxon>
        <taxon>Agaricomycetidae</taxon>
        <taxon>Boletales</taxon>
        <taxon>Boletineae</taxon>
        <taxon>Boletaceae</taxon>
        <taxon>Boletoideae</taxon>
        <taxon>Boletus</taxon>
    </lineage>
</organism>
<accession>A0AAD4C2T4</accession>
<dbReference type="InterPro" id="IPR046521">
    <property type="entry name" value="DUF6698"/>
</dbReference>
<dbReference type="Pfam" id="PF20414">
    <property type="entry name" value="DUF6698"/>
    <property type="match status" value="1"/>
</dbReference>
<reference evidence="1" key="2">
    <citation type="journal article" date="2020" name="Nat. Commun.">
        <title>Large-scale genome sequencing of mycorrhizal fungi provides insights into the early evolution of symbiotic traits.</title>
        <authorList>
            <person name="Miyauchi S."/>
            <person name="Kiss E."/>
            <person name="Kuo A."/>
            <person name="Drula E."/>
            <person name="Kohler A."/>
            <person name="Sanchez-Garcia M."/>
            <person name="Morin E."/>
            <person name="Andreopoulos B."/>
            <person name="Barry K.W."/>
            <person name="Bonito G."/>
            <person name="Buee M."/>
            <person name="Carver A."/>
            <person name="Chen C."/>
            <person name="Cichocki N."/>
            <person name="Clum A."/>
            <person name="Culley D."/>
            <person name="Crous P.W."/>
            <person name="Fauchery L."/>
            <person name="Girlanda M."/>
            <person name="Hayes R.D."/>
            <person name="Keri Z."/>
            <person name="LaButti K."/>
            <person name="Lipzen A."/>
            <person name="Lombard V."/>
            <person name="Magnuson J."/>
            <person name="Maillard F."/>
            <person name="Murat C."/>
            <person name="Nolan M."/>
            <person name="Ohm R.A."/>
            <person name="Pangilinan J."/>
            <person name="Pereira M.F."/>
            <person name="Perotto S."/>
            <person name="Peter M."/>
            <person name="Pfister S."/>
            <person name="Riley R."/>
            <person name="Sitrit Y."/>
            <person name="Stielow J.B."/>
            <person name="Szollosi G."/>
            <person name="Zifcakova L."/>
            <person name="Stursova M."/>
            <person name="Spatafora J.W."/>
            <person name="Tedersoo L."/>
            <person name="Vaario L.M."/>
            <person name="Yamada A."/>
            <person name="Yan M."/>
            <person name="Wang P."/>
            <person name="Xu J."/>
            <person name="Bruns T."/>
            <person name="Baldrian P."/>
            <person name="Vilgalys R."/>
            <person name="Dunand C."/>
            <person name="Henrissat B."/>
            <person name="Grigoriev I.V."/>
            <person name="Hibbett D."/>
            <person name="Nagy L.G."/>
            <person name="Martin F.M."/>
        </authorList>
    </citation>
    <scope>NUCLEOTIDE SEQUENCE</scope>
    <source>
        <strain evidence="1">BED1</strain>
    </source>
</reference>
<comment type="caution">
    <text evidence="1">The sequence shown here is derived from an EMBL/GenBank/DDBJ whole genome shotgun (WGS) entry which is preliminary data.</text>
</comment>
<evidence type="ECO:0000313" key="1">
    <source>
        <dbReference type="EMBL" id="KAF8447390.1"/>
    </source>
</evidence>
<protein>
    <submittedName>
        <fullName evidence="1">Uncharacterized protein</fullName>
    </submittedName>
</protein>
<keyword evidence="2" id="KW-1185">Reference proteome</keyword>
<dbReference type="EMBL" id="WHUW01000004">
    <property type="protein sequence ID" value="KAF8447390.1"/>
    <property type="molecule type" value="Genomic_DNA"/>
</dbReference>
<dbReference type="Proteomes" id="UP001194468">
    <property type="component" value="Unassembled WGS sequence"/>
</dbReference>
<name>A0AAD4C2T4_BOLED</name>
<gene>
    <name evidence="1" type="ORF">L210DRAFT_788758</name>
</gene>
<proteinExistence type="predicted"/>
<reference evidence="1" key="1">
    <citation type="submission" date="2019-10" db="EMBL/GenBank/DDBJ databases">
        <authorList>
            <consortium name="DOE Joint Genome Institute"/>
            <person name="Kuo A."/>
            <person name="Miyauchi S."/>
            <person name="Kiss E."/>
            <person name="Drula E."/>
            <person name="Kohler A."/>
            <person name="Sanchez-Garcia M."/>
            <person name="Andreopoulos B."/>
            <person name="Barry K.W."/>
            <person name="Bonito G."/>
            <person name="Buee M."/>
            <person name="Carver A."/>
            <person name="Chen C."/>
            <person name="Cichocki N."/>
            <person name="Clum A."/>
            <person name="Culley D."/>
            <person name="Crous P.W."/>
            <person name="Fauchery L."/>
            <person name="Girlanda M."/>
            <person name="Hayes R."/>
            <person name="Keri Z."/>
            <person name="LaButti K."/>
            <person name="Lipzen A."/>
            <person name="Lombard V."/>
            <person name="Magnuson J."/>
            <person name="Maillard F."/>
            <person name="Morin E."/>
            <person name="Murat C."/>
            <person name="Nolan M."/>
            <person name="Ohm R."/>
            <person name="Pangilinan J."/>
            <person name="Pereira M."/>
            <person name="Perotto S."/>
            <person name="Peter M."/>
            <person name="Riley R."/>
            <person name="Sitrit Y."/>
            <person name="Stielow B."/>
            <person name="Szollosi G."/>
            <person name="Zifcakova L."/>
            <person name="Stursova M."/>
            <person name="Spatafora J.W."/>
            <person name="Tedersoo L."/>
            <person name="Vaario L.-M."/>
            <person name="Yamada A."/>
            <person name="Yan M."/>
            <person name="Wang P."/>
            <person name="Xu J."/>
            <person name="Bruns T."/>
            <person name="Baldrian P."/>
            <person name="Vilgalys R."/>
            <person name="Henrissat B."/>
            <person name="Grigoriev I.V."/>
            <person name="Hibbett D."/>
            <person name="Nagy L.G."/>
            <person name="Martin F.M."/>
        </authorList>
    </citation>
    <scope>NUCLEOTIDE SEQUENCE</scope>
    <source>
        <strain evidence="1">BED1</strain>
    </source>
</reference>
<feature type="non-terminal residue" evidence="1">
    <location>
        <position position="1"/>
    </location>
</feature>
<evidence type="ECO:0000313" key="2">
    <source>
        <dbReference type="Proteomes" id="UP001194468"/>
    </source>
</evidence>
<sequence>RVLLFYSSSEWRLRGRAIKRLVTMCDNVTDLISEADRQGTLDSGDQLHTRQENCLFKGYQELMRWIPGLRECVLNPNNISELDRITKQLMEGVDAARSDDAAHLKTAIVMWLSQSDPPNPQLVPFDKIGRGLHNDATARPICPVELDWDNVEHRDKIRDWHPEYLITANSWPHFLYKDGKYDPAHPAEGLFQGSLLVK</sequence>
<dbReference type="AlphaFoldDB" id="A0AAD4C2T4"/>
<feature type="non-terminal residue" evidence="1">
    <location>
        <position position="198"/>
    </location>
</feature>